<dbReference type="AlphaFoldDB" id="A0A089M655"/>
<dbReference type="HOGENOM" id="CLU_047004_1_0_9"/>
<proteinExistence type="predicted"/>
<evidence type="ECO:0000313" key="2">
    <source>
        <dbReference type="EMBL" id="AIQ67840.1"/>
    </source>
</evidence>
<evidence type="ECO:0000256" key="1">
    <source>
        <dbReference type="SAM" id="Phobius"/>
    </source>
</evidence>
<feature type="transmembrane region" description="Helical" evidence="1">
    <location>
        <begin position="240"/>
        <end position="259"/>
    </location>
</feature>
<feature type="transmembrane region" description="Helical" evidence="1">
    <location>
        <begin position="167"/>
        <end position="185"/>
    </location>
</feature>
<sequence length="346" mass="38592">MVGNSSLTARGETFFLNLRFMLIVTVFAGNAIEPLIRSLSGMHSLYLWIFSFHMPLFVLVTGYFAGKSLTGAAGRKVLLQIGLQYLIFQTLYSALDVSVFHADNIHHSFFAPYLLLWFLASHACWRLLMLGMGRWSTTAQIIFAVSAGVAVGYLQLDGVWFSISRTFVYLPFFVVGYHFSFEAFARIYNKYVKTAAAAASVLLLLLLSTFGSELPLGWLYGSMTYMQLDAPEWYAGVYRLGMYGLQLAASLAFLGWVPYRLSRMTDWGRRTLYVFLLHGFAVRLAAVSGIYAYLGNAAGAALVLLCAVSFTVLLAQPAVKRLLHPLVEPSVDWMISLQRAALRRSL</sequence>
<dbReference type="KEGG" id="pgm:PGRAT_09515"/>
<accession>A0A089M655</accession>
<reference evidence="2 3" key="1">
    <citation type="submission" date="2014-08" db="EMBL/GenBank/DDBJ databases">
        <title>Comparative genomics of the Paenibacillus odorifer group.</title>
        <authorList>
            <person name="den Bakker H.C."/>
            <person name="Tsai Y.-C."/>
            <person name="Martin N."/>
            <person name="Korlach J."/>
            <person name="Wiedmann M."/>
        </authorList>
    </citation>
    <scope>NUCLEOTIDE SEQUENCE [LARGE SCALE GENOMIC DNA]</scope>
    <source>
        <strain evidence="2 3">DSM 15220</strain>
    </source>
</reference>
<protein>
    <submittedName>
        <fullName evidence="2">Fucose 4-O-acetylase</fullName>
    </submittedName>
</protein>
<dbReference type="PANTHER" id="PTHR37312">
    <property type="entry name" value="MEMBRANE-BOUND ACYLTRANSFERASE YKRP-RELATED"/>
    <property type="match status" value="1"/>
</dbReference>
<feature type="transmembrane region" description="Helical" evidence="1">
    <location>
        <begin position="77"/>
        <end position="95"/>
    </location>
</feature>
<dbReference type="InterPro" id="IPR052734">
    <property type="entry name" value="Nod_factor_acetyltransferase"/>
</dbReference>
<dbReference type="EMBL" id="CP009287">
    <property type="protein sequence ID" value="AIQ67840.1"/>
    <property type="molecule type" value="Genomic_DNA"/>
</dbReference>
<gene>
    <name evidence="2" type="ORF">PGRAT_09515</name>
</gene>
<feature type="transmembrane region" description="Helical" evidence="1">
    <location>
        <begin position="297"/>
        <end position="315"/>
    </location>
</feature>
<feature type="transmembrane region" description="Helical" evidence="1">
    <location>
        <begin position="45"/>
        <end position="65"/>
    </location>
</feature>
<dbReference type="OrthoDB" id="6623990at2"/>
<name>A0A089M655_9BACL</name>
<dbReference type="eggNOG" id="COG3594">
    <property type="taxonomic scope" value="Bacteria"/>
</dbReference>
<evidence type="ECO:0000313" key="3">
    <source>
        <dbReference type="Proteomes" id="UP000029500"/>
    </source>
</evidence>
<dbReference type="PANTHER" id="PTHR37312:SF1">
    <property type="entry name" value="MEMBRANE-BOUND ACYLTRANSFERASE YKRP-RELATED"/>
    <property type="match status" value="1"/>
</dbReference>
<dbReference type="STRING" id="189425.PGRAT_09515"/>
<keyword evidence="1" id="KW-0472">Membrane</keyword>
<feature type="transmembrane region" description="Helical" evidence="1">
    <location>
        <begin position="110"/>
        <end position="129"/>
    </location>
</feature>
<feature type="transmembrane region" description="Helical" evidence="1">
    <location>
        <begin position="197"/>
        <end position="220"/>
    </location>
</feature>
<feature type="transmembrane region" description="Helical" evidence="1">
    <location>
        <begin position="141"/>
        <end position="161"/>
    </location>
</feature>
<dbReference type="RefSeq" id="WP_025708531.1">
    <property type="nucleotide sequence ID" value="NZ_CP009287.1"/>
</dbReference>
<feature type="transmembrane region" description="Helical" evidence="1">
    <location>
        <begin position="271"/>
        <end position="291"/>
    </location>
</feature>
<keyword evidence="1" id="KW-1133">Transmembrane helix</keyword>
<feature type="transmembrane region" description="Helical" evidence="1">
    <location>
        <begin position="20"/>
        <end position="39"/>
    </location>
</feature>
<keyword evidence="1" id="KW-0812">Transmembrane</keyword>
<dbReference type="Proteomes" id="UP000029500">
    <property type="component" value="Chromosome"/>
</dbReference>
<organism evidence="2 3">
    <name type="scientific">Paenibacillus graminis</name>
    <dbReference type="NCBI Taxonomy" id="189425"/>
    <lineage>
        <taxon>Bacteria</taxon>
        <taxon>Bacillati</taxon>
        <taxon>Bacillota</taxon>
        <taxon>Bacilli</taxon>
        <taxon>Bacillales</taxon>
        <taxon>Paenibacillaceae</taxon>
        <taxon>Paenibacillus</taxon>
    </lineage>
</organism>
<keyword evidence="3" id="KW-1185">Reference proteome</keyword>